<dbReference type="InterPro" id="IPR019579">
    <property type="entry name" value="FAM161A/B"/>
</dbReference>
<organism evidence="2 3">
    <name type="scientific">Elliptochloris bilobata</name>
    <dbReference type="NCBI Taxonomy" id="381761"/>
    <lineage>
        <taxon>Eukaryota</taxon>
        <taxon>Viridiplantae</taxon>
        <taxon>Chlorophyta</taxon>
        <taxon>core chlorophytes</taxon>
        <taxon>Trebouxiophyceae</taxon>
        <taxon>Trebouxiophyceae incertae sedis</taxon>
        <taxon>Elliptochloris clade</taxon>
        <taxon>Elliptochloris</taxon>
    </lineage>
</organism>
<feature type="compositionally biased region" description="Basic and acidic residues" evidence="1">
    <location>
        <begin position="150"/>
        <end position="159"/>
    </location>
</feature>
<feature type="compositionally biased region" description="Polar residues" evidence="1">
    <location>
        <begin position="73"/>
        <end position="84"/>
    </location>
</feature>
<feature type="region of interest" description="Disordered" evidence="1">
    <location>
        <begin position="251"/>
        <end position="297"/>
    </location>
</feature>
<evidence type="ECO:0000256" key="1">
    <source>
        <dbReference type="SAM" id="MobiDB-lite"/>
    </source>
</evidence>
<protein>
    <recommendedName>
        <fullName evidence="4">TPX2 C-terminal domain-containing protein</fullName>
    </recommendedName>
</protein>
<accession>A0AAW1RCJ0</accession>
<sequence>MAKLKEPCAIPLSLLEQAQLSIAARFVAGPLPAKAATCSVRHRTARLLSLVHADQRGSLKRARLADSGLPKQPWSTLENQNPQHSAAPEQQARVSHCAFSFAATHPALADEHFLRTPGERQSLAIARVASCRRTDTPAHTPFAAFLRRAEQRAAADKQTRASTEAAQRDKEEAARKARRFSAHPLPPATKEPRLAQVLARQAGHGRAARDRAAAALAAAEAPFSFAARDAAAAAERAAARAAAALAHAVAAPGFRANPVPASSTQQRGMELAAAEVARREAVREEAGAEGRLERRGS</sequence>
<dbReference type="Pfam" id="PF10595">
    <property type="entry name" value="FAM161A_B"/>
    <property type="match status" value="1"/>
</dbReference>
<gene>
    <name evidence="2" type="ORF">WJX81_002503</name>
</gene>
<proteinExistence type="predicted"/>
<evidence type="ECO:0000313" key="3">
    <source>
        <dbReference type="Proteomes" id="UP001445335"/>
    </source>
</evidence>
<evidence type="ECO:0008006" key="4">
    <source>
        <dbReference type="Google" id="ProtNLM"/>
    </source>
</evidence>
<feature type="region of interest" description="Disordered" evidence="1">
    <location>
        <begin position="64"/>
        <end position="92"/>
    </location>
</feature>
<evidence type="ECO:0000313" key="2">
    <source>
        <dbReference type="EMBL" id="KAK9831409.1"/>
    </source>
</evidence>
<keyword evidence="3" id="KW-1185">Reference proteome</keyword>
<dbReference type="EMBL" id="JALJOU010000046">
    <property type="protein sequence ID" value="KAK9831409.1"/>
    <property type="molecule type" value="Genomic_DNA"/>
</dbReference>
<comment type="caution">
    <text evidence="2">The sequence shown here is derived from an EMBL/GenBank/DDBJ whole genome shotgun (WGS) entry which is preliminary data.</text>
</comment>
<feature type="region of interest" description="Disordered" evidence="1">
    <location>
        <begin position="150"/>
        <end position="193"/>
    </location>
</feature>
<reference evidence="2 3" key="1">
    <citation type="journal article" date="2024" name="Nat. Commun.">
        <title>Phylogenomics reveals the evolutionary origins of lichenization in chlorophyte algae.</title>
        <authorList>
            <person name="Puginier C."/>
            <person name="Libourel C."/>
            <person name="Otte J."/>
            <person name="Skaloud P."/>
            <person name="Haon M."/>
            <person name="Grisel S."/>
            <person name="Petersen M."/>
            <person name="Berrin J.G."/>
            <person name="Delaux P.M."/>
            <person name="Dal Grande F."/>
            <person name="Keller J."/>
        </authorList>
    </citation>
    <scope>NUCLEOTIDE SEQUENCE [LARGE SCALE GENOMIC DNA]</scope>
    <source>
        <strain evidence="2 3">SAG 245.80</strain>
    </source>
</reference>
<feature type="compositionally biased region" description="Basic and acidic residues" evidence="1">
    <location>
        <begin position="166"/>
        <end position="175"/>
    </location>
</feature>
<feature type="compositionally biased region" description="Basic and acidic residues" evidence="1">
    <location>
        <begin position="276"/>
        <end position="297"/>
    </location>
</feature>
<name>A0AAW1RCJ0_9CHLO</name>
<dbReference type="AlphaFoldDB" id="A0AAW1RCJ0"/>
<dbReference type="Proteomes" id="UP001445335">
    <property type="component" value="Unassembled WGS sequence"/>
</dbReference>